<proteinExistence type="predicted"/>
<dbReference type="AlphaFoldDB" id="A0A5C1ACX7"/>
<evidence type="ECO:0000313" key="3">
    <source>
        <dbReference type="Proteomes" id="UP000324974"/>
    </source>
</evidence>
<evidence type="ECO:0000313" key="2">
    <source>
        <dbReference type="EMBL" id="QEL16007.1"/>
    </source>
</evidence>
<accession>A0A5C1ACX7</accession>
<keyword evidence="3" id="KW-1185">Reference proteome</keyword>
<reference evidence="3" key="1">
    <citation type="submission" date="2019-08" db="EMBL/GenBank/DDBJ databases">
        <title>Limnoglobus roseus gen. nov., sp. nov., a novel freshwater planctomycete with a giant genome from the family Gemmataceae.</title>
        <authorList>
            <person name="Kulichevskaya I.S."/>
            <person name="Naumoff D.G."/>
            <person name="Miroshnikov K."/>
            <person name="Ivanova A."/>
            <person name="Philippov D.A."/>
            <person name="Hakobyan A."/>
            <person name="Rijpstra I.C."/>
            <person name="Sinninghe Damste J.S."/>
            <person name="Liesack W."/>
            <person name="Dedysh S.N."/>
        </authorList>
    </citation>
    <scope>NUCLEOTIDE SEQUENCE [LARGE SCALE GENOMIC DNA]</scope>
    <source>
        <strain evidence="3">PX52</strain>
    </source>
</reference>
<dbReference type="Proteomes" id="UP000324974">
    <property type="component" value="Chromosome"/>
</dbReference>
<dbReference type="RefSeq" id="WP_149110774.1">
    <property type="nucleotide sequence ID" value="NZ_CP042425.1"/>
</dbReference>
<dbReference type="SUPFAM" id="SSF47802">
    <property type="entry name" value="DNA polymerase beta, N-terminal domain-like"/>
    <property type="match status" value="1"/>
</dbReference>
<protein>
    <recommendedName>
        <fullName evidence="1">Crossover junction endonuclease MUS81-like HHH domain-containing protein</fullName>
    </recommendedName>
</protein>
<dbReference type="Gene3D" id="1.10.150.110">
    <property type="entry name" value="DNA polymerase beta, N-terminal domain-like"/>
    <property type="match status" value="1"/>
</dbReference>
<sequence length="97" mass="10529">MTNADVVKKLREHANTLTQSGANLYRVRAFRQAAVAVMASDREAADVIAEGGRGELQRAFGIGESVAETIAEFLESGEWSPRSIPARSGRRPSPQCR</sequence>
<dbReference type="Pfam" id="PF14716">
    <property type="entry name" value="HHH_8"/>
    <property type="match status" value="1"/>
</dbReference>
<organism evidence="2 3">
    <name type="scientific">Limnoglobus roseus</name>
    <dbReference type="NCBI Taxonomy" id="2598579"/>
    <lineage>
        <taxon>Bacteria</taxon>
        <taxon>Pseudomonadati</taxon>
        <taxon>Planctomycetota</taxon>
        <taxon>Planctomycetia</taxon>
        <taxon>Gemmatales</taxon>
        <taxon>Gemmataceae</taxon>
        <taxon>Limnoglobus</taxon>
    </lineage>
</organism>
<feature type="domain" description="Crossover junction endonuclease MUS81-like HHH" evidence="1">
    <location>
        <begin position="1"/>
        <end position="78"/>
    </location>
</feature>
<dbReference type="KEGG" id="lrs:PX52LOC_02945"/>
<name>A0A5C1ACX7_9BACT</name>
<dbReference type="EMBL" id="CP042425">
    <property type="protein sequence ID" value="QEL16007.1"/>
    <property type="molecule type" value="Genomic_DNA"/>
</dbReference>
<evidence type="ECO:0000259" key="1">
    <source>
        <dbReference type="Pfam" id="PF14716"/>
    </source>
</evidence>
<dbReference type="InterPro" id="IPR010996">
    <property type="entry name" value="HHH_MUS81"/>
</dbReference>
<dbReference type="InterPro" id="IPR027421">
    <property type="entry name" value="DNA_pol_lamdba_lyase_dom_sf"/>
</dbReference>
<gene>
    <name evidence="2" type="ORF">PX52LOC_02945</name>
</gene>